<feature type="transmembrane region" description="Helical" evidence="6">
    <location>
        <begin position="249"/>
        <end position="268"/>
    </location>
</feature>
<keyword evidence="3 6" id="KW-0812">Transmembrane</keyword>
<evidence type="ECO:0000256" key="3">
    <source>
        <dbReference type="ARBA" id="ARBA00022692"/>
    </source>
</evidence>
<keyword evidence="8" id="KW-1185">Reference proteome</keyword>
<evidence type="ECO:0000256" key="6">
    <source>
        <dbReference type="RuleBase" id="RU363041"/>
    </source>
</evidence>
<comment type="subcellular location">
    <subcellularLocation>
        <location evidence="6">Cell membrane</location>
        <topology evidence="6">Multi-pass membrane protein</topology>
    </subcellularLocation>
    <subcellularLocation>
        <location evidence="1">Membrane</location>
        <topology evidence="1">Multi-pass membrane protein</topology>
    </subcellularLocation>
</comment>
<evidence type="ECO:0000313" key="8">
    <source>
        <dbReference type="Proteomes" id="UP000051061"/>
    </source>
</evidence>
<evidence type="ECO:0000256" key="2">
    <source>
        <dbReference type="ARBA" id="ARBA00009142"/>
    </source>
</evidence>
<organism evidence="7 8">
    <name type="scientific">Alkalicoccobacillus plakortidis</name>
    <dbReference type="NCBI Taxonomy" id="444060"/>
    <lineage>
        <taxon>Bacteria</taxon>
        <taxon>Bacillati</taxon>
        <taxon>Bacillota</taxon>
        <taxon>Bacilli</taxon>
        <taxon>Bacillales</taxon>
        <taxon>Bacillaceae</taxon>
        <taxon>Alkalicoccobacillus</taxon>
    </lineage>
</organism>
<evidence type="ECO:0000313" key="7">
    <source>
        <dbReference type="EMBL" id="KQL55656.1"/>
    </source>
</evidence>
<keyword evidence="6" id="KW-1003">Cell membrane</keyword>
<dbReference type="PANTHER" id="PTHR43701:SF2">
    <property type="entry name" value="MEMBRANE TRANSPORTER PROTEIN YJNA-RELATED"/>
    <property type="match status" value="1"/>
</dbReference>
<accession>A0A9D5DRB8</accession>
<gene>
    <name evidence="7" type="ORF">AN965_17495</name>
</gene>
<keyword evidence="5 6" id="KW-0472">Membrane</keyword>
<feature type="transmembrane region" description="Helical" evidence="6">
    <location>
        <begin position="222"/>
        <end position="242"/>
    </location>
</feature>
<proteinExistence type="inferred from homology"/>
<sequence>MFIILFLTVGFIAGAFGSLLGLGGGVIVVPALLLLPLVLVDVPILSSQAAAGTSLATMIVTGISSVIAYGKQHTIDVKSGFIFLIGIAPGAILGTFVSRLLPTDAFLIYFGFFMLLIALSLFFRPQQHKEKKVEKAYWRTGIDDTGKPYAYGFSYPTAILISVVVGFLSSLFGVGGGAIMVPVMMLLFGFPIKIATATAMLLVLFSAIIGTGAYAVSGHVEWLLVLALIPGAYFGAKCGAWLNRRLQSTVLMIVMRIVFIALAIQLIIQGIM</sequence>
<dbReference type="AlphaFoldDB" id="A0A9D5DRB8"/>
<dbReference type="Proteomes" id="UP000051061">
    <property type="component" value="Unassembled WGS sequence"/>
</dbReference>
<dbReference type="Pfam" id="PF01925">
    <property type="entry name" value="TauE"/>
    <property type="match status" value="1"/>
</dbReference>
<dbReference type="EMBL" id="LJJD01000038">
    <property type="protein sequence ID" value="KQL55656.1"/>
    <property type="molecule type" value="Genomic_DNA"/>
</dbReference>
<name>A0A9D5DRB8_9BACI</name>
<evidence type="ECO:0000256" key="1">
    <source>
        <dbReference type="ARBA" id="ARBA00004141"/>
    </source>
</evidence>
<keyword evidence="4 6" id="KW-1133">Transmembrane helix</keyword>
<feature type="transmembrane region" description="Helical" evidence="6">
    <location>
        <begin position="81"/>
        <end position="100"/>
    </location>
</feature>
<evidence type="ECO:0000256" key="4">
    <source>
        <dbReference type="ARBA" id="ARBA00022989"/>
    </source>
</evidence>
<protein>
    <recommendedName>
        <fullName evidence="6">Probable membrane transporter protein</fullName>
    </recommendedName>
</protein>
<reference evidence="7 8" key="1">
    <citation type="submission" date="2015-09" db="EMBL/GenBank/DDBJ databases">
        <title>Genome sequencing project for genomic taxonomy and phylogenomics of Bacillus-like bacteria.</title>
        <authorList>
            <person name="Liu B."/>
            <person name="Wang J."/>
            <person name="Zhu Y."/>
            <person name="Liu G."/>
            <person name="Chen Q."/>
            <person name="Chen Z."/>
            <person name="Lan J."/>
            <person name="Che J."/>
            <person name="Ge C."/>
            <person name="Shi H."/>
            <person name="Pan Z."/>
            <person name="Liu X."/>
        </authorList>
    </citation>
    <scope>NUCLEOTIDE SEQUENCE [LARGE SCALE GENOMIC DNA]</scope>
    <source>
        <strain evidence="7 8">DSM 19153</strain>
    </source>
</reference>
<feature type="transmembrane region" description="Helical" evidence="6">
    <location>
        <begin position="49"/>
        <end position="69"/>
    </location>
</feature>
<evidence type="ECO:0000256" key="5">
    <source>
        <dbReference type="ARBA" id="ARBA00023136"/>
    </source>
</evidence>
<dbReference type="InterPro" id="IPR051598">
    <property type="entry name" value="TSUP/Inactive_protease-like"/>
</dbReference>
<feature type="transmembrane region" description="Helical" evidence="6">
    <location>
        <begin position="106"/>
        <end position="123"/>
    </location>
</feature>
<dbReference type="InterPro" id="IPR002781">
    <property type="entry name" value="TM_pro_TauE-like"/>
</dbReference>
<comment type="similarity">
    <text evidence="2 6">Belongs to the 4-toluene sulfonate uptake permease (TSUP) (TC 2.A.102) family.</text>
</comment>
<comment type="caution">
    <text evidence="7">The sequence shown here is derived from an EMBL/GenBank/DDBJ whole genome shotgun (WGS) entry which is preliminary data.</text>
</comment>
<dbReference type="GO" id="GO:0005886">
    <property type="term" value="C:plasma membrane"/>
    <property type="evidence" value="ECO:0007669"/>
    <property type="project" value="UniProtKB-SubCell"/>
</dbReference>
<dbReference type="PANTHER" id="PTHR43701">
    <property type="entry name" value="MEMBRANE TRANSPORTER PROTEIN MJ0441-RELATED"/>
    <property type="match status" value="1"/>
</dbReference>
<feature type="transmembrane region" description="Helical" evidence="6">
    <location>
        <begin position="149"/>
        <end position="168"/>
    </location>
</feature>